<gene>
    <name evidence="4" type="ORF">EDC56_2468</name>
</gene>
<dbReference type="PANTHER" id="PTHR46696">
    <property type="entry name" value="P450, PUTATIVE (EUROFUNG)-RELATED"/>
    <property type="match status" value="1"/>
</dbReference>
<dbReference type="EMBL" id="RKHR01000004">
    <property type="protein sequence ID" value="ROS02018.1"/>
    <property type="molecule type" value="Genomic_DNA"/>
</dbReference>
<accession>A0A3N2DQC3</accession>
<dbReference type="PANTHER" id="PTHR46696:SF1">
    <property type="entry name" value="CYTOCHROME P450 YJIB-RELATED"/>
    <property type="match status" value="1"/>
</dbReference>
<reference evidence="4 5" key="1">
    <citation type="submission" date="2018-11" db="EMBL/GenBank/DDBJ databases">
        <title>Genomic Encyclopedia of Type Strains, Phase IV (KMG-IV): sequencing the most valuable type-strain genomes for metagenomic binning, comparative biology and taxonomic classification.</title>
        <authorList>
            <person name="Goeker M."/>
        </authorList>
    </citation>
    <scope>NUCLEOTIDE SEQUENCE [LARGE SCALE GENOMIC DNA]</scope>
    <source>
        <strain evidence="4 5">DSM 100316</strain>
    </source>
</reference>
<comment type="caution">
    <text evidence="4">The sequence shown here is derived from an EMBL/GenBank/DDBJ whole genome shotgun (WGS) entry which is preliminary data.</text>
</comment>
<dbReference type="InterPro" id="IPR001128">
    <property type="entry name" value="Cyt_P450"/>
</dbReference>
<proteinExistence type="inferred from homology"/>
<dbReference type="PRINTS" id="PR00359">
    <property type="entry name" value="BP450"/>
</dbReference>
<dbReference type="PROSITE" id="PS00086">
    <property type="entry name" value="CYTOCHROME_P450"/>
    <property type="match status" value="1"/>
</dbReference>
<dbReference type="InterPro" id="IPR002397">
    <property type="entry name" value="Cyt_P450_B"/>
</dbReference>
<dbReference type="SUPFAM" id="SSF48264">
    <property type="entry name" value="Cytochrome P450"/>
    <property type="match status" value="1"/>
</dbReference>
<evidence type="ECO:0000256" key="2">
    <source>
        <dbReference type="ARBA" id="ARBA00010617"/>
    </source>
</evidence>
<organism evidence="4 5">
    <name type="scientific">Sinobacterium caligoides</name>
    <dbReference type="NCBI Taxonomy" id="933926"/>
    <lineage>
        <taxon>Bacteria</taxon>
        <taxon>Pseudomonadati</taxon>
        <taxon>Pseudomonadota</taxon>
        <taxon>Gammaproteobacteria</taxon>
        <taxon>Cellvibrionales</taxon>
        <taxon>Spongiibacteraceae</taxon>
        <taxon>Sinobacterium</taxon>
    </lineage>
</organism>
<dbReference type="AlphaFoldDB" id="A0A3N2DQC3"/>
<evidence type="ECO:0000256" key="3">
    <source>
        <dbReference type="RuleBase" id="RU000461"/>
    </source>
</evidence>
<dbReference type="OrthoDB" id="7052847at2"/>
<dbReference type="InterPro" id="IPR017972">
    <property type="entry name" value="Cyt_P450_CS"/>
</dbReference>
<evidence type="ECO:0000313" key="5">
    <source>
        <dbReference type="Proteomes" id="UP000275394"/>
    </source>
</evidence>
<dbReference type="Gene3D" id="1.10.630.10">
    <property type="entry name" value="Cytochrome P450"/>
    <property type="match status" value="1"/>
</dbReference>
<keyword evidence="3" id="KW-0560">Oxidoreductase</keyword>
<keyword evidence="3" id="KW-0349">Heme</keyword>
<dbReference type="GO" id="GO:0020037">
    <property type="term" value="F:heme binding"/>
    <property type="evidence" value="ECO:0007669"/>
    <property type="project" value="InterPro"/>
</dbReference>
<dbReference type="Pfam" id="PF00067">
    <property type="entry name" value="p450"/>
    <property type="match status" value="1"/>
</dbReference>
<dbReference type="RefSeq" id="WP_123712757.1">
    <property type="nucleotide sequence ID" value="NZ_RKHR01000004.1"/>
</dbReference>
<comment type="cofactor">
    <cofactor evidence="1">
        <name>heme</name>
        <dbReference type="ChEBI" id="CHEBI:30413"/>
    </cofactor>
</comment>
<dbReference type="GO" id="GO:0005506">
    <property type="term" value="F:iron ion binding"/>
    <property type="evidence" value="ECO:0007669"/>
    <property type="project" value="InterPro"/>
</dbReference>
<name>A0A3N2DQC3_9GAMM</name>
<keyword evidence="3" id="KW-0503">Monooxygenase</keyword>
<comment type="similarity">
    <text evidence="2 3">Belongs to the cytochrome P450 family.</text>
</comment>
<sequence length="417" mass="46975">MSHTATAASTEPCPFDTASFDPMSLQYTTQPSSHFAAIHQSTPIFYSERYQAWMVYDYLVGKVAVSDPRFSRNKKFWQQAPHEEASKRWPQTQLTRDDASPFINEDKHRRTRAMYSDVFKPQAIARMADIIKATVESHCSALTTADDVDVVSLIRPIPNAVISRILGIPEETQAEAQFVQAASDYMLAVSPFASDANRDRAEHGIKVIFNIVGGLIDARRAHPEEDLISSLLSSVEYSAESKQDIIVSIATLLSAGTDSSRHSIALAIKTLLQHPAQLQQLQQNPELLDSALLELMRFDFTGKLLPRFLKEDVELHGHLFSRGEMVLTSLQGCGWDPKHYDQPERLDLTRDNKQSLLFGHGQHHCLGFHLAKLQIKETLRYFCAQLPASHHFDSEQLRWEAPDFVLRGLASLPLTLR</sequence>
<dbReference type="GO" id="GO:0004497">
    <property type="term" value="F:monooxygenase activity"/>
    <property type="evidence" value="ECO:0007669"/>
    <property type="project" value="UniProtKB-KW"/>
</dbReference>
<keyword evidence="3" id="KW-0479">Metal-binding</keyword>
<evidence type="ECO:0000313" key="4">
    <source>
        <dbReference type="EMBL" id="ROS02018.1"/>
    </source>
</evidence>
<dbReference type="Proteomes" id="UP000275394">
    <property type="component" value="Unassembled WGS sequence"/>
</dbReference>
<keyword evidence="5" id="KW-1185">Reference proteome</keyword>
<protein>
    <submittedName>
        <fullName evidence="4">Cytochrome P450 PksS</fullName>
    </submittedName>
</protein>
<dbReference type="GO" id="GO:0016705">
    <property type="term" value="F:oxidoreductase activity, acting on paired donors, with incorporation or reduction of molecular oxygen"/>
    <property type="evidence" value="ECO:0007669"/>
    <property type="project" value="InterPro"/>
</dbReference>
<dbReference type="InterPro" id="IPR036396">
    <property type="entry name" value="Cyt_P450_sf"/>
</dbReference>
<keyword evidence="3" id="KW-0408">Iron</keyword>
<evidence type="ECO:0000256" key="1">
    <source>
        <dbReference type="ARBA" id="ARBA00001971"/>
    </source>
</evidence>